<keyword evidence="1" id="KW-1133">Transmembrane helix</keyword>
<reference evidence="2 3" key="2">
    <citation type="journal article" date="2010" name="Stand. Genomic Sci.">
        <title>Complete genome sequence of Nakamurella multipartita type strain (Y-104).</title>
        <authorList>
            <person name="Tice H."/>
            <person name="Mayilraj S."/>
            <person name="Sims D."/>
            <person name="Lapidus A."/>
            <person name="Nolan M."/>
            <person name="Lucas S."/>
            <person name="Glavina Del Rio T."/>
            <person name="Copeland A."/>
            <person name="Cheng J.F."/>
            <person name="Meincke L."/>
            <person name="Bruce D."/>
            <person name="Goodwin L."/>
            <person name="Pitluck S."/>
            <person name="Ivanova N."/>
            <person name="Mavromatis K."/>
            <person name="Ovchinnikova G."/>
            <person name="Pati A."/>
            <person name="Chen A."/>
            <person name="Palaniappan K."/>
            <person name="Land M."/>
            <person name="Hauser L."/>
            <person name="Chang Y.J."/>
            <person name="Jeffries C.D."/>
            <person name="Detter J.C."/>
            <person name="Brettin T."/>
            <person name="Rohde M."/>
            <person name="Goker M."/>
            <person name="Bristow J."/>
            <person name="Eisen J.A."/>
            <person name="Markowitz V."/>
            <person name="Hugenholtz P."/>
            <person name="Kyrpides N.C."/>
            <person name="Klenk H.P."/>
            <person name="Chen F."/>
        </authorList>
    </citation>
    <scope>NUCLEOTIDE SEQUENCE [LARGE SCALE GENOMIC DNA]</scope>
    <source>
        <strain evidence="3">ATCC 700099 / DSM 44233 / CIP 104796 / JCM 9543 / NBRC 105858 / Y-104</strain>
    </source>
</reference>
<evidence type="ECO:0000313" key="3">
    <source>
        <dbReference type="Proteomes" id="UP000002218"/>
    </source>
</evidence>
<dbReference type="EMBL" id="CP001737">
    <property type="protein sequence ID" value="ACV76842.1"/>
    <property type="molecule type" value="Genomic_DNA"/>
</dbReference>
<keyword evidence="3" id="KW-1185">Reference proteome</keyword>
<keyword evidence="1" id="KW-0472">Membrane</keyword>
<feature type="transmembrane region" description="Helical" evidence="1">
    <location>
        <begin position="150"/>
        <end position="168"/>
    </location>
</feature>
<dbReference type="STRING" id="479431.Namu_0421"/>
<dbReference type="eggNOG" id="ENOG502ZB9P">
    <property type="taxonomic scope" value="Bacteria"/>
</dbReference>
<feature type="transmembrane region" description="Helical" evidence="1">
    <location>
        <begin position="209"/>
        <end position="231"/>
    </location>
</feature>
<feature type="transmembrane region" description="Helical" evidence="1">
    <location>
        <begin position="100"/>
        <end position="123"/>
    </location>
</feature>
<dbReference type="Proteomes" id="UP000002218">
    <property type="component" value="Chromosome"/>
</dbReference>
<dbReference type="OrthoDB" id="1176146at2"/>
<dbReference type="InParanoid" id="C8X671"/>
<proteinExistence type="predicted"/>
<accession>C8X671</accession>
<feature type="transmembrane region" description="Helical" evidence="1">
    <location>
        <begin position="63"/>
        <end position="88"/>
    </location>
</feature>
<protein>
    <recommendedName>
        <fullName evidence="4">DUF4386 domain-containing protein</fullName>
    </recommendedName>
</protein>
<evidence type="ECO:0008006" key="4">
    <source>
        <dbReference type="Google" id="ProtNLM"/>
    </source>
</evidence>
<dbReference type="KEGG" id="nml:Namu_0421"/>
<sequence length="247" mass="26032">MSTTIRPSHGAARRPVKDPTRRYSLAGGLFYIATFVASIPAWVLIRSSINDDLSFIPGHETQLLWAGIGDWVTAMTGVGAAVALYPVVKRQSQALAIGYVTTRLVEAAVIMVGVCSLLAVVTLQDLVGTAGSDPAALTAVGQGLVAVRDWSFLFGPGFMATFNALMLGTIMYRSGLVPRVIPAVGLIGAPLLFAANVATMFGYNEQTSTVTMLATLPIAFWELGVGFYLTVKGFRPCAVTAGLTTVD</sequence>
<keyword evidence="1" id="KW-0812">Transmembrane</keyword>
<dbReference type="HOGENOM" id="CLU_075044_0_0_11"/>
<dbReference type="Pfam" id="PF14329">
    <property type="entry name" value="DUF4386"/>
    <property type="match status" value="1"/>
</dbReference>
<gene>
    <name evidence="2" type="ordered locus">Namu_0421</name>
</gene>
<name>C8X671_NAKMY</name>
<dbReference type="AlphaFoldDB" id="C8X671"/>
<evidence type="ECO:0000313" key="2">
    <source>
        <dbReference type="EMBL" id="ACV76842.1"/>
    </source>
</evidence>
<reference evidence="3" key="1">
    <citation type="submission" date="2009-09" db="EMBL/GenBank/DDBJ databases">
        <title>The complete genome of Nakamurella multipartita DSM 44233.</title>
        <authorList>
            <consortium name="US DOE Joint Genome Institute (JGI-PGF)"/>
            <person name="Lucas S."/>
            <person name="Copeland A."/>
            <person name="Lapidus A."/>
            <person name="Glavina del Rio T."/>
            <person name="Dalin E."/>
            <person name="Tice H."/>
            <person name="Bruce D."/>
            <person name="Goodwin L."/>
            <person name="Pitluck S."/>
            <person name="Kyrpides N."/>
            <person name="Mavromatis K."/>
            <person name="Ivanova N."/>
            <person name="Ovchinnikova G."/>
            <person name="Sims D."/>
            <person name="Meincke L."/>
            <person name="Brettin T."/>
            <person name="Detter J.C."/>
            <person name="Han C."/>
            <person name="Larimer F."/>
            <person name="Land M."/>
            <person name="Hauser L."/>
            <person name="Markowitz V."/>
            <person name="Cheng J.-F."/>
            <person name="Hugenholtz P."/>
            <person name="Woyke T."/>
            <person name="Wu D."/>
            <person name="Klenk H.-P."/>
            <person name="Eisen J.A."/>
        </authorList>
    </citation>
    <scope>NUCLEOTIDE SEQUENCE [LARGE SCALE GENOMIC DNA]</scope>
    <source>
        <strain evidence="3">ATCC 700099 / DSM 44233 / CIP 104796 / JCM 9543 / NBRC 105858 / Y-104</strain>
    </source>
</reference>
<dbReference type="InterPro" id="IPR025495">
    <property type="entry name" value="DUF4386"/>
</dbReference>
<organism evidence="2 3">
    <name type="scientific">Nakamurella multipartita (strain ATCC 700099 / DSM 44233 / CIP 104796 / JCM 9543 / NBRC 105858 / Y-104)</name>
    <name type="common">Microsphaera multipartita</name>
    <dbReference type="NCBI Taxonomy" id="479431"/>
    <lineage>
        <taxon>Bacteria</taxon>
        <taxon>Bacillati</taxon>
        <taxon>Actinomycetota</taxon>
        <taxon>Actinomycetes</taxon>
        <taxon>Nakamurellales</taxon>
        <taxon>Nakamurellaceae</taxon>
        <taxon>Nakamurella</taxon>
    </lineage>
</organism>
<evidence type="ECO:0000256" key="1">
    <source>
        <dbReference type="SAM" id="Phobius"/>
    </source>
</evidence>
<feature type="transmembrane region" description="Helical" evidence="1">
    <location>
        <begin position="23"/>
        <end position="43"/>
    </location>
</feature>
<dbReference type="RefSeq" id="WP_015745760.1">
    <property type="nucleotide sequence ID" value="NC_013235.1"/>
</dbReference>
<feature type="transmembrane region" description="Helical" evidence="1">
    <location>
        <begin position="180"/>
        <end position="203"/>
    </location>
</feature>